<proteinExistence type="predicted"/>
<keyword evidence="3" id="KW-1185">Reference proteome</keyword>
<dbReference type="AlphaFoldDB" id="A0A1J4JG40"/>
<dbReference type="Pfam" id="PF14652">
    <property type="entry name" value="DUF4457"/>
    <property type="match status" value="1"/>
</dbReference>
<gene>
    <name evidence="2" type="ORF">TRFO_09018</name>
</gene>
<evidence type="ECO:0000313" key="2">
    <source>
        <dbReference type="EMBL" id="OHS98166.1"/>
    </source>
</evidence>
<dbReference type="InterPro" id="IPR027859">
    <property type="entry name" value="KATNIP_dom"/>
</dbReference>
<dbReference type="PANTHER" id="PTHR21534">
    <property type="entry name" value="KATANIN-INTERACTING PROTEIN"/>
    <property type="match status" value="1"/>
</dbReference>
<dbReference type="VEuPathDB" id="TrichDB:TRFO_09018"/>
<sequence>MISRTPSQKLPTIKKSVMASLSERNIRRSLELKEEPIVTNYIGEKSGLDISGLIENATDPKQVVQIKIFSNWGHPDTINLSSINIMRETFKVPVMTAGTIPVMNDPSTLSNLFNNSMIKSENEEVWKHSWPIDEDRNSYLSIILIVPYGEKITLIRVWNPDHDKTANTKDIEIFIGDLIVYKGVIPQRFGIDCAIPKDFYHNNISEVALKSAKEAMNSVCEINPPADSFGFFHMPKVFSITFEITETYSFDSFFGINGIDIFDHDLNLITNDDIRKLNVSGCDVLNDKRTLFRPNKITNTQDFMFIGERHEKETPKIEVTLKNLSTVALIIVWNYNYNHNTDFYRGIKHIKILLGPKRVVRALVKKANGEIYQCIDNATYIWLTDYPQTHSLFNQLNLKRRQIEFEEDMNQLHDSR</sequence>
<dbReference type="Proteomes" id="UP000179807">
    <property type="component" value="Unassembled WGS sequence"/>
</dbReference>
<organism evidence="2 3">
    <name type="scientific">Tritrichomonas foetus</name>
    <dbReference type="NCBI Taxonomy" id="1144522"/>
    <lineage>
        <taxon>Eukaryota</taxon>
        <taxon>Metamonada</taxon>
        <taxon>Parabasalia</taxon>
        <taxon>Tritrichomonadida</taxon>
        <taxon>Tritrichomonadidae</taxon>
        <taxon>Tritrichomonas</taxon>
    </lineage>
</organism>
<dbReference type="PANTHER" id="PTHR21534:SF0">
    <property type="entry name" value="KATANIN-INTERACTING PROTEIN"/>
    <property type="match status" value="1"/>
</dbReference>
<evidence type="ECO:0000259" key="1">
    <source>
        <dbReference type="Pfam" id="PF14652"/>
    </source>
</evidence>
<dbReference type="EMBL" id="MLAK01001071">
    <property type="protein sequence ID" value="OHS98166.1"/>
    <property type="molecule type" value="Genomic_DNA"/>
</dbReference>
<accession>A0A1J4JG40</accession>
<feature type="domain" description="KATNIP" evidence="1">
    <location>
        <begin position="287"/>
        <end position="394"/>
    </location>
</feature>
<dbReference type="OrthoDB" id="304622at2759"/>
<name>A0A1J4JG40_9EUKA</name>
<evidence type="ECO:0000313" key="3">
    <source>
        <dbReference type="Proteomes" id="UP000179807"/>
    </source>
</evidence>
<dbReference type="GeneID" id="94829340"/>
<protein>
    <recommendedName>
        <fullName evidence="1">KATNIP domain-containing protein</fullName>
    </recommendedName>
</protein>
<comment type="caution">
    <text evidence="2">The sequence shown here is derived from an EMBL/GenBank/DDBJ whole genome shotgun (WGS) entry which is preliminary data.</text>
</comment>
<dbReference type="RefSeq" id="XP_068351303.1">
    <property type="nucleotide sequence ID" value="XM_068494636.1"/>
</dbReference>
<dbReference type="InterPro" id="IPR026704">
    <property type="entry name" value="KATNIP"/>
</dbReference>
<reference evidence="2" key="1">
    <citation type="submission" date="2016-10" db="EMBL/GenBank/DDBJ databases">
        <authorList>
            <person name="Benchimol M."/>
            <person name="Almeida L.G."/>
            <person name="Vasconcelos A.T."/>
            <person name="Perreira-Neves A."/>
            <person name="Rosa I.A."/>
            <person name="Tasca T."/>
            <person name="Bogo M.R."/>
            <person name="de Souza W."/>
        </authorList>
    </citation>
    <scope>NUCLEOTIDE SEQUENCE [LARGE SCALE GENOMIC DNA]</scope>
    <source>
        <strain evidence="2">K</strain>
    </source>
</reference>